<keyword evidence="1" id="KW-1133">Transmembrane helix</keyword>
<evidence type="ECO:0000313" key="3">
    <source>
        <dbReference type="EMBL" id="MFC4099498.1"/>
    </source>
</evidence>
<dbReference type="RefSeq" id="WP_377718194.1">
    <property type="nucleotide sequence ID" value="NZ_JBHSAM010000020.1"/>
</dbReference>
<feature type="transmembrane region" description="Helical" evidence="1">
    <location>
        <begin position="166"/>
        <end position="185"/>
    </location>
</feature>
<evidence type="ECO:0000256" key="2">
    <source>
        <dbReference type="SAM" id="SignalP"/>
    </source>
</evidence>
<accession>A0ABV8JZJ9</accession>
<keyword evidence="1" id="KW-0812">Transmembrane</keyword>
<sequence length="192" mass="20931">MKKIVLFFLLALYAAAGIAIPLPSVSYACDCATPNPSEALASAKFVFTGEVLRVKKQKRRAGVLGPIEYREANHFKVTASWKGADHTELIVFDRGSEASCGIHFQVGARYLVYAYQERNGDAYAGLCSVKGLSAAARDLRVLGPGVEPRTIVNLDDNRRQLSLRDGALILLSSGLVAVLISAFLVRRRRHRG</sequence>
<dbReference type="Gene3D" id="2.40.50.120">
    <property type="match status" value="1"/>
</dbReference>
<proteinExistence type="predicted"/>
<comment type="caution">
    <text evidence="3">The sequence shown here is derived from an EMBL/GenBank/DDBJ whole genome shotgun (WGS) entry which is preliminary data.</text>
</comment>
<evidence type="ECO:0000313" key="4">
    <source>
        <dbReference type="Proteomes" id="UP001595715"/>
    </source>
</evidence>
<dbReference type="PROSITE" id="PS51257">
    <property type="entry name" value="PROKAR_LIPOPROTEIN"/>
    <property type="match status" value="1"/>
</dbReference>
<evidence type="ECO:0000256" key="1">
    <source>
        <dbReference type="SAM" id="Phobius"/>
    </source>
</evidence>
<feature type="chain" id="PRO_5045141342" description="Tissue inhibitor of metalloproteinase" evidence="2">
    <location>
        <begin position="29"/>
        <end position="192"/>
    </location>
</feature>
<dbReference type="EMBL" id="JBHSAM010000020">
    <property type="protein sequence ID" value="MFC4099498.1"/>
    <property type="molecule type" value="Genomic_DNA"/>
</dbReference>
<keyword evidence="4" id="KW-1185">Reference proteome</keyword>
<feature type="signal peptide" evidence="2">
    <location>
        <begin position="1"/>
        <end position="28"/>
    </location>
</feature>
<dbReference type="SUPFAM" id="SSF50242">
    <property type="entry name" value="TIMP-like"/>
    <property type="match status" value="1"/>
</dbReference>
<keyword evidence="2" id="KW-0732">Signal</keyword>
<reference evidence="4" key="1">
    <citation type="journal article" date="2019" name="Int. J. Syst. Evol. Microbiol.">
        <title>The Global Catalogue of Microorganisms (GCM) 10K type strain sequencing project: providing services to taxonomists for standard genome sequencing and annotation.</title>
        <authorList>
            <consortium name="The Broad Institute Genomics Platform"/>
            <consortium name="The Broad Institute Genome Sequencing Center for Infectious Disease"/>
            <person name="Wu L."/>
            <person name="Ma J."/>
        </authorList>
    </citation>
    <scope>NUCLEOTIDE SEQUENCE [LARGE SCALE GENOMIC DNA]</scope>
    <source>
        <strain evidence="4">IBRC-M 10987</strain>
    </source>
</reference>
<dbReference type="Proteomes" id="UP001595715">
    <property type="component" value="Unassembled WGS sequence"/>
</dbReference>
<evidence type="ECO:0008006" key="5">
    <source>
        <dbReference type="Google" id="ProtNLM"/>
    </source>
</evidence>
<dbReference type="InterPro" id="IPR008993">
    <property type="entry name" value="TIMP-like_OB-fold"/>
</dbReference>
<gene>
    <name evidence="3" type="ORF">ACFOZ8_07510</name>
</gene>
<keyword evidence="1" id="KW-0472">Membrane</keyword>
<name>A0ABV8JZJ9_9BACL</name>
<organism evidence="3 4">
    <name type="scientific">Paenibacillus xanthanilyticus</name>
    <dbReference type="NCBI Taxonomy" id="1783531"/>
    <lineage>
        <taxon>Bacteria</taxon>
        <taxon>Bacillati</taxon>
        <taxon>Bacillota</taxon>
        <taxon>Bacilli</taxon>
        <taxon>Bacillales</taxon>
        <taxon>Paenibacillaceae</taxon>
        <taxon>Paenibacillus</taxon>
    </lineage>
</organism>
<protein>
    <recommendedName>
        <fullName evidence="5">Tissue inhibitor of metalloproteinase</fullName>
    </recommendedName>
</protein>